<gene>
    <name evidence="2" type="ORF">FHS79_002283</name>
</gene>
<feature type="compositionally biased region" description="Polar residues" evidence="1">
    <location>
        <begin position="1"/>
        <end position="13"/>
    </location>
</feature>
<dbReference type="Proteomes" id="UP000538147">
    <property type="component" value="Unassembled WGS sequence"/>
</dbReference>
<dbReference type="RefSeq" id="WP_184199800.1">
    <property type="nucleotide sequence ID" value="NZ_BMOX01000006.1"/>
</dbReference>
<evidence type="ECO:0000313" key="3">
    <source>
        <dbReference type="Proteomes" id="UP000538147"/>
    </source>
</evidence>
<sequence length="68" mass="6908">MSDTNSSPKTGSSPKKAWRSPQIIDAGSIDEQTTAGVGNVGDKADGDKWKALTIDAPAGGKVILPPGD</sequence>
<name>A0A841LGK0_9SPHN</name>
<comment type="caution">
    <text evidence="2">The sequence shown here is derived from an EMBL/GenBank/DDBJ whole genome shotgun (WGS) entry which is preliminary data.</text>
</comment>
<evidence type="ECO:0000256" key="1">
    <source>
        <dbReference type="SAM" id="MobiDB-lite"/>
    </source>
</evidence>
<dbReference type="AlphaFoldDB" id="A0A841LGK0"/>
<proteinExistence type="predicted"/>
<dbReference type="EMBL" id="JACIIV010000015">
    <property type="protein sequence ID" value="MBB6228098.1"/>
    <property type="molecule type" value="Genomic_DNA"/>
</dbReference>
<feature type="region of interest" description="Disordered" evidence="1">
    <location>
        <begin position="1"/>
        <end position="46"/>
    </location>
</feature>
<organism evidence="2 3">
    <name type="scientific">Polymorphobacter multimanifer</name>
    <dbReference type="NCBI Taxonomy" id="1070431"/>
    <lineage>
        <taxon>Bacteria</taxon>
        <taxon>Pseudomonadati</taxon>
        <taxon>Pseudomonadota</taxon>
        <taxon>Alphaproteobacteria</taxon>
        <taxon>Sphingomonadales</taxon>
        <taxon>Sphingosinicellaceae</taxon>
        <taxon>Polymorphobacter</taxon>
    </lineage>
</organism>
<keyword evidence="3" id="KW-1185">Reference proteome</keyword>
<protein>
    <submittedName>
        <fullName evidence="2">Uncharacterized protein</fullName>
    </submittedName>
</protein>
<evidence type="ECO:0000313" key="2">
    <source>
        <dbReference type="EMBL" id="MBB6228098.1"/>
    </source>
</evidence>
<accession>A0A841LGK0</accession>
<reference evidence="2 3" key="1">
    <citation type="submission" date="2020-08" db="EMBL/GenBank/DDBJ databases">
        <title>Genomic Encyclopedia of Type Strains, Phase IV (KMG-IV): sequencing the most valuable type-strain genomes for metagenomic binning, comparative biology and taxonomic classification.</title>
        <authorList>
            <person name="Goeker M."/>
        </authorList>
    </citation>
    <scope>NUCLEOTIDE SEQUENCE [LARGE SCALE GENOMIC DNA]</scope>
    <source>
        <strain evidence="2 3">DSM 102189</strain>
    </source>
</reference>